<dbReference type="PANTHER" id="PTHR10655:SF17">
    <property type="entry name" value="LYSOPHOSPHOLIPASE-LIKE PROTEIN 1"/>
    <property type="match status" value="1"/>
</dbReference>
<dbReference type="InterPro" id="IPR029058">
    <property type="entry name" value="AB_hydrolase_fold"/>
</dbReference>
<accession>D2V3I2</accession>
<keyword evidence="2" id="KW-0378">Hydrolase</keyword>
<dbReference type="Pfam" id="PF02230">
    <property type="entry name" value="Abhydrolase_2"/>
    <property type="match status" value="1"/>
</dbReference>
<evidence type="ECO:0000313" key="5">
    <source>
        <dbReference type="Proteomes" id="UP000006671"/>
    </source>
</evidence>
<dbReference type="Gene3D" id="3.40.50.1820">
    <property type="entry name" value="alpha/beta hydrolase"/>
    <property type="match status" value="1"/>
</dbReference>
<dbReference type="KEGG" id="ngr:NAEGRDRAFT_63372"/>
<sequence length="249" mass="27986">MSLQHTISHSTIGKLNCAILTPNNNKVDSVLIWMHGLGDNYRGFSNLFKNILPPSMLAIIPNAPVRTITVNNQKMNAWFNVKKIGSTDWDRDGILESKNLIDEIIQLQISDNNIQPNRIIVGGFSQGGSMSILVGLRSKYKLGGIISTSGFVTLYKDDETFKNSNRFIPIHILHGDSDPVIKFDFANIGFEYLKTQVKVENMKTKIYNGVGHFVSDEEIKDLSQIIRNLHLSDQSQSNQSNTTIHRDEL</sequence>
<dbReference type="GO" id="GO:0005737">
    <property type="term" value="C:cytoplasm"/>
    <property type="evidence" value="ECO:0007669"/>
    <property type="project" value="TreeGrafter"/>
</dbReference>
<name>D2V3I2_NAEGR</name>
<dbReference type="GeneID" id="8852495"/>
<evidence type="ECO:0000259" key="3">
    <source>
        <dbReference type="Pfam" id="PF02230"/>
    </source>
</evidence>
<dbReference type="STRING" id="5762.D2V3I2"/>
<proteinExistence type="inferred from homology"/>
<dbReference type="GO" id="GO:0008474">
    <property type="term" value="F:palmitoyl-(protein) hydrolase activity"/>
    <property type="evidence" value="ECO:0007669"/>
    <property type="project" value="TreeGrafter"/>
</dbReference>
<dbReference type="PANTHER" id="PTHR10655">
    <property type="entry name" value="LYSOPHOSPHOLIPASE-RELATED"/>
    <property type="match status" value="1"/>
</dbReference>
<dbReference type="OrthoDB" id="2418081at2759"/>
<dbReference type="VEuPathDB" id="AmoebaDB:NAEGRDRAFT_63372"/>
<dbReference type="InterPro" id="IPR050565">
    <property type="entry name" value="LYPA1-2/EST-like"/>
</dbReference>
<evidence type="ECO:0000313" key="4">
    <source>
        <dbReference type="EMBL" id="EFC48776.1"/>
    </source>
</evidence>
<comment type="similarity">
    <text evidence="1">Belongs to the AB hydrolase superfamily. AB hydrolase 2 family.</text>
</comment>
<dbReference type="EMBL" id="GG738850">
    <property type="protein sequence ID" value="EFC48776.1"/>
    <property type="molecule type" value="Genomic_DNA"/>
</dbReference>
<dbReference type="InParanoid" id="D2V3I2"/>
<dbReference type="OMA" id="LMFRTYN"/>
<dbReference type="GO" id="GO:0052689">
    <property type="term" value="F:carboxylic ester hydrolase activity"/>
    <property type="evidence" value="ECO:0007669"/>
    <property type="project" value="TreeGrafter"/>
</dbReference>
<dbReference type="eggNOG" id="KOG2112">
    <property type="taxonomic scope" value="Eukaryota"/>
</dbReference>
<reference evidence="4 5" key="1">
    <citation type="journal article" date="2010" name="Cell">
        <title>The genome of Naegleria gruberi illuminates early eukaryotic versatility.</title>
        <authorList>
            <person name="Fritz-Laylin L.K."/>
            <person name="Prochnik S.E."/>
            <person name="Ginger M.L."/>
            <person name="Dacks J.B."/>
            <person name="Carpenter M.L."/>
            <person name="Field M.C."/>
            <person name="Kuo A."/>
            <person name="Paredez A."/>
            <person name="Chapman J."/>
            <person name="Pham J."/>
            <person name="Shu S."/>
            <person name="Neupane R."/>
            <person name="Cipriano M."/>
            <person name="Mancuso J."/>
            <person name="Tu H."/>
            <person name="Salamov A."/>
            <person name="Lindquist E."/>
            <person name="Shapiro H."/>
            <person name="Lucas S."/>
            <person name="Grigoriev I.V."/>
            <person name="Cande W.Z."/>
            <person name="Fulton C."/>
            <person name="Rokhsar D.S."/>
            <person name="Dawson S.C."/>
        </authorList>
    </citation>
    <scope>NUCLEOTIDE SEQUENCE [LARGE SCALE GENOMIC DNA]</scope>
    <source>
        <strain evidence="4 5">NEG-M</strain>
    </source>
</reference>
<protein>
    <submittedName>
        <fullName evidence="4">Predicted protein</fullName>
    </submittedName>
</protein>
<dbReference type="Proteomes" id="UP000006671">
    <property type="component" value="Unassembled WGS sequence"/>
</dbReference>
<dbReference type="InterPro" id="IPR003140">
    <property type="entry name" value="PLipase/COase/thioEstase"/>
</dbReference>
<dbReference type="AlphaFoldDB" id="D2V3I2"/>
<evidence type="ECO:0000256" key="2">
    <source>
        <dbReference type="ARBA" id="ARBA00022801"/>
    </source>
</evidence>
<organism evidence="5">
    <name type="scientific">Naegleria gruberi</name>
    <name type="common">Amoeba</name>
    <dbReference type="NCBI Taxonomy" id="5762"/>
    <lineage>
        <taxon>Eukaryota</taxon>
        <taxon>Discoba</taxon>
        <taxon>Heterolobosea</taxon>
        <taxon>Tetramitia</taxon>
        <taxon>Eutetramitia</taxon>
        <taxon>Vahlkampfiidae</taxon>
        <taxon>Naegleria</taxon>
    </lineage>
</organism>
<dbReference type="RefSeq" id="XP_002681520.1">
    <property type="nucleotide sequence ID" value="XM_002681474.1"/>
</dbReference>
<feature type="domain" description="Phospholipase/carboxylesterase/thioesterase" evidence="3">
    <location>
        <begin position="18"/>
        <end position="228"/>
    </location>
</feature>
<dbReference type="SUPFAM" id="SSF53474">
    <property type="entry name" value="alpha/beta-Hydrolases"/>
    <property type="match status" value="1"/>
</dbReference>
<gene>
    <name evidence="4" type="ORF">NAEGRDRAFT_63372</name>
</gene>
<keyword evidence="5" id="KW-1185">Reference proteome</keyword>
<evidence type="ECO:0000256" key="1">
    <source>
        <dbReference type="ARBA" id="ARBA00006499"/>
    </source>
</evidence>